<feature type="transmembrane region" description="Helical" evidence="7">
    <location>
        <begin position="7"/>
        <end position="31"/>
    </location>
</feature>
<feature type="transmembrane region" description="Helical" evidence="7">
    <location>
        <begin position="465"/>
        <end position="484"/>
    </location>
</feature>
<keyword evidence="6 7" id="KW-0472">Membrane</keyword>
<dbReference type="RefSeq" id="WP_015064009.1">
    <property type="nucleotide sequence ID" value="NC_019382.1"/>
</dbReference>
<feature type="transmembrane region" description="Helical" evidence="7">
    <location>
        <begin position="100"/>
        <end position="121"/>
    </location>
</feature>
<dbReference type="InterPro" id="IPR036259">
    <property type="entry name" value="MFS_trans_sf"/>
</dbReference>
<dbReference type="Pfam" id="PF07690">
    <property type="entry name" value="MFS_1"/>
    <property type="match status" value="1"/>
</dbReference>
<dbReference type="KEGG" id="bbh:BN112_1192"/>
<dbReference type="CDD" id="cd17321">
    <property type="entry name" value="MFS_MMR_MDR_like"/>
    <property type="match status" value="1"/>
</dbReference>
<dbReference type="GO" id="GO:0005886">
    <property type="term" value="C:plasma membrane"/>
    <property type="evidence" value="ECO:0007669"/>
    <property type="project" value="UniProtKB-SubCell"/>
</dbReference>
<dbReference type="PANTHER" id="PTHR42718">
    <property type="entry name" value="MAJOR FACILITATOR SUPERFAMILY MULTIDRUG TRANSPORTER MFSC"/>
    <property type="match status" value="1"/>
</dbReference>
<dbReference type="InterPro" id="IPR011701">
    <property type="entry name" value="MFS"/>
</dbReference>
<dbReference type="SUPFAM" id="SSF103473">
    <property type="entry name" value="MFS general substrate transporter"/>
    <property type="match status" value="1"/>
</dbReference>
<evidence type="ECO:0000256" key="5">
    <source>
        <dbReference type="ARBA" id="ARBA00022989"/>
    </source>
</evidence>
<feature type="transmembrane region" description="Helical" evidence="7">
    <location>
        <begin position="133"/>
        <end position="153"/>
    </location>
</feature>
<dbReference type="GO" id="GO:0022857">
    <property type="term" value="F:transmembrane transporter activity"/>
    <property type="evidence" value="ECO:0007669"/>
    <property type="project" value="InterPro"/>
</dbReference>
<evidence type="ECO:0000256" key="7">
    <source>
        <dbReference type="SAM" id="Phobius"/>
    </source>
</evidence>
<keyword evidence="2" id="KW-0813">Transport</keyword>
<evidence type="ECO:0000256" key="3">
    <source>
        <dbReference type="ARBA" id="ARBA00022475"/>
    </source>
</evidence>
<feature type="transmembrane region" description="Helical" evidence="7">
    <location>
        <begin position="395"/>
        <end position="416"/>
    </location>
</feature>
<feature type="transmembrane region" description="Helical" evidence="7">
    <location>
        <begin position="297"/>
        <end position="321"/>
    </location>
</feature>
<dbReference type="OrthoDB" id="9807274at2"/>
<dbReference type="PANTHER" id="PTHR42718:SF47">
    <property type="entry name" value="METHYL VIOLOGEN RESISTANCE PROTEIN SMVA"/>
    <property type="match status" value="1"/>
</dbReference>
<dbReference type="InterPro" id="IPR020846">
    <property type="entry name" value="MFS_dom"/>
</dbReference>
<dbReference type="HOGENOM" id="CLU_000960_28_2_4"/>
<name>A0A0C6P135_BORBO</name>
<feature type="transmembrane region" description="Helical" evidence="7">
    <location>
        <begin position="74"/>
        <end position="94"/>
    </location>
</feature>
<evidence type="ECO:0000313" key="10">
    <source>
        <dbReference type="Proteomes" id="UP000007564"/>
    </source>
</evidence>
<accession>A0A0C6P135</accession>
<feature type="transmembrane region" description="Helical" evidence="7">
    <location>
        <begin position="358"/>
        <end position="383"/>
    </location>
</feature>
<keyword evidence="3" id="KW-1003">Cell membrane</keyword>
<keyword evidence="4 7" id="KW-0812">Transmembrane</keyword>
<feature type="transmembrane region" description="Helical" evidence="7">
    <location>
        <begin position="224"/>
        <end position="242"/>
    </location>
</feature>
<feature type="transmembrane region" description="Helical" evidence="7">
    <location>
        <begin position="263"/>
        <end position="285"/>
    </location>
</feature>
<gene>
    <name evidence="9" type="ORF">BN112_1192</name>
</gene>
<proteinExistence type="predicted"/>
<sequence>MRPQNRWLVLAIIASALFLITVDTTVLYAALPRLTHDLHASAAEKLWIINAYPLVVTGLLPAMGALSDRWGPRATFTSGLAAFGAASLCVAYAPSATLLIVARGLLAIGAALMMPATLAILRHVFTDARERALAIGVWAAIASGGAALGPVVGGVLLEYFWWGSVFLINVPVVLALLWPAWRLVPAGRPAAHRPWDLGAAVLIMSALLGLVFGLKELGKPTPDYGVAMLAVAVGAVAMTLFARRQRGQAEPMIDVGMFRDAGFSRGVAVALIAMLTLVGVELVLSQRLQLVQGMTPLQAALLLLPVPLAAAAAGPLAGLWLGRAGERRVMGTALALAGLGAAGMVVGTEWPLAGQMAVLALLGAGLGGAMTAASTAVMLHAPADRASMAASIEEVAYELGSVLGVTLFGSIMTTVYTRTLVLPTDAPAAAQLRDSLDQALAAAETMAPQWAQQVLPMAYQAFDHAYAVVAATAAALLAGAALLTQARRRGPQSSRNCML</sequence>
<keyword evidence="5 7" id="KW-1133">Transmembrane helix</keyword>
<evidence type="ECO:0000256" key="2">
    <source>
        <dbReference type="ARBA" id="ARBA00022448"/>
    </source>
</evidence>
<evidence type="ECO:0000259" key="8">
    <source>
        <dbReference type="PROSITE" id="PS50850"/>
    </source>
</evidence>
<dbReference type="Proteomes" id="UP000007564">
    <property type="component" value="Chromosome"/>
</dbReference>
<protein>
    <submittedName>
        <fullName evidence="9">Putative inner membrane efflux protein</fullName>
    </submittedName>
</protein>
<reference evidence="9 10" key="1">
    <citation type="journal article" date="2012" name="BMC Genomics">
        <title>Comparative genomics of the classical Bordetella subspecies: the evolution and exchange of virulence-associated diversity amongst closely related pathogens.</title>
        <authorList>
            <person name="Park J."/>
            <person name="Zhang Y."/>
            <person name="Buboltz A.M."/>
            <person name="Zhang X."/>
            <person name="Schuster S.C."/>
            <person name="Ahuja U."/>
            <person name="Liu M."/>
            <person name="Miller J.F."/>
            <person name="Sebaihia M."/>
            <person name="Bentley S.D."/>
            <person name="Parkhill J."/>
            <person name="Harvill E.T."/>
        </authorList>
    </citation>
    <scope>NUCLEOTIDE SEQUENCE [LARGE SCALE GENOMIC DNA]</scope>
    <source>
        <strain evidence="9 10">253</strain>
    </source>
</reference>
<dbReference type="EMBL" id="HE965806">
    <property type="protein sequence ID" value="CCJ53110.1"/>
    <property type="molecule type" value="Genomic_DNA"/>
</dbReference>
<comment type="subcellular location">
    <subcellularLocation>
        <location evidence="1">Cell membrane</location>
        <topology evidence="1">Multi-pass membrane protein</topology>
    </subcellularLocation>
</comment>
<feature type="transmembrane region" description="Helical" evidence="7">
    <location>
        <begin position="333"/>
        <end position="352"/>
    </location>
</feature>
<evidence type="ECO:0000256" key="1">
    <source>
        <dbReference type="ARBA" id="ARBA00004651"/>
    </source>
</evidence>
<dbReference type="AlphaFoldDB" id="A0A0C6P135"/>
<organism evidence="9 10">
    <name type="scientific">Bordetella bronchiseptica 253</name>
    <dbReference type="NCBI Taxonomy" id="568707"/>
    <lineage>
        <taxon>Bacteria</taxon>
        <taxon>Pseudomonadati</taxon>
        <taxon>Pseudomonadota</taxon>
        <taxon>Betaproteobacteria</taxon>
        <taxon>Burkholderiales</taxon>
        <taxon>Alcaligenaceae</taxon>
        <taxon>Bordetella</taxon>
    </lineage>
</organism>
<feature type="transmembrane region" description="Helical" evidence="7">
    <location>
        <begin position="159"/>
        <end position="181"/>
    </location>
</feature>
<evidence type="ECO:0000256" key="4">
    <source>
        <dbReference type="ARBA" id="ARBA00022692"/>
    </source>
</evidence>
<evidence type="ECO:0000313" key="9">
    <source>
        <dbReference type="EMBL" id="CCJ53110.1"/>
    </source>
</evidence>
<feature type="transmembrane region" description="Helical" evidence="7">
    <location>
        <begin position="46"/>
        <end position="67"/>
    </location>
</feature>
<evidence type="ECO:0000256" key="6">
    <source>
        <dbReference type="ARBA" id="ARBA00023136"/>
    </source>
</evidence>
<dbReference type="Gene3D" id="1.20.1250.20">
    <property type="entry name" value="MFS general substrate transporter like domains"/>
    <property type="match status" value="1"/>
</dbReference>
<dbReference type="Gene3D" id="1.20.1720.10">
    <property type="entry name" value="Multidrug resistance protein D"/>
    <property type="match status" value="1"/>
</dbReference>
<feature type="transmembrane region" description="Helical" evidence="7">
    <location>
        <begin position="193"/>
        <end position="212"/>
    </location>
</feature>
<dbReference type="PROSITE" id="PS50850">
    <property type="entry name" value="MFS"/>
    <property type="match status" value="1"/>
</dbReference>
<feature type="domain" description="Major facilitator superfamily (MFS) profile" evidence="8">
    <location>
        <begin position="9"/>
        <end position="488"/>
    </location>
</feature>